<dbReference type="PANTHER" id="PTHR46825">
    <property type="entry name" value="D-ALANYL-D-ALANINE-CARBOXYPEPTIDASE/ENDOPEPTIDASE AMPH"/>
    <property type="match status" value="1"/>
</dbReference>
<dbReference type="InterPro" id="IPR012338">
    <property type="entry name" value="Beta-lactam/transpept-like"/>
</dbReference>
<gene>
    <name evidence="2" type="ORF">LCGC14_2455220</name>
</gene>
<protein>
    <recommendedName>
        <fullName evidence="1">Beta-lactamase-related domain-containing protein</fullName>
    </recommendedName>
</protein>
<evidence type="ECO:0000259" key="1">
    <source>
        <dbReference type="Pfam" id="PF00144"/>
    </source>
</evidence>
<dbReference type="SUPFAM" id="SSF56601">
    <property type="entry name" value="beta-lactamase/transpeptidase-like"/>
    <property type="match status" value="1"/>
</dbReference>
<proteinExistence type="predicted"/>
<sequence length="231" mass="25897">MRSGLGDYGPNPQFEKFMEPNPLQACTPEQLVKFSLDKTGEPDKEFHYTNANYILLGMLIEKVTNNSFRNELQRRILQPLGMSHTFMLREMKMPTPYAHGYRYEEGKVVDGTYSIHPSLFWTAGGIVSTAADQLVWAKALLEGRLLSPQAHSEQFTMKPASSKLGFYGLGVMNMNGLIGHGGNYNNLYTSFVGRYHGYDCVILVNGQTGDAEEKTFRAKAILQKVIKETGL</sequence>
<dbReference type="AlphaFoldDB" id="A0A0F9E8R2"/>
<dbReference type="InterPro" id="IPR050491">
    <property type="entry name" value="AmpC-like"/>
</dbReference>
<feature type="domain" description="Beta-lactamase-related" evidence="1">
    <location>
        <begin position="1"/>
        <end position="212"/>
    </location>
</feature>
<comment type="caution">
    <text evidence="2">The sequence shown here is derived from an EMBL/GenBank/DDBJ whole genome shotgun (WGS) entry which is preliminary data.</text>
</comment>
<name>A0A0F9E8R2_9ZZZZ</name>
<accession>A0A0F9E8R2</accession>
<feature type="non-terminal residue" evidence="2">
    <location>
        <position position="1"/>
    </location>
</feature>
<dbReference type="PANTHER" id="PTHR46825:SF7">
    <property type="entry name" value="D-ALANYL-D-ALANINE CARBOXYPEPTIDASE"/>
    <property type="match status" value="1"/>
</dbReference>
<evidence type="ECO:0000313" key="2">
    <source>
        <dbReference type="EMBL" id="KKL20463.1"/>
    </source>
</evidence>
<dbReference type="InterPro" id="IPR001466">
    <property type="entry name" value="Beta-lactam-related"/>
</dbReference>
<dbReference type="Gene3D" id="3.40.710.10">
    <property type="entry name" value="DD-peptidase/beta-lactamase superfamily"/>
    <property type="match status" value="1"/>
</dbReference>
<dbReference type="EMBL" id="LAZR01038089">
    <property type="protein sequence ID" value="KKL20463.1"/>
    <property type="molecule type" value="Genomic_DNA"/>
</dbReference>
<reference evidence="2" key="1">
    <citation type="journal article" date="2015" name="Nature">
        <title>Complex archaea that bridge the gap between prokaryotes and eukaryotes.</title>
        <authorList>
            <person name="Spang A."/>
            <person name="Saw J.H."/>
            <person name="Jorgensen S.L."/>
            <person name="Zaremba-Niedzwiedzka K."/>
            <person name="Martijn J."/>
            <person name="Lind A.E."/>
            <person name="van Eijk R."/>
            <person name="Schleper C."/>
            <person name="Guy L."/>
            <person name="Ettema T.J."/>
        </authorList>
    </citation>
    <scope>NUCLEOTIDE SEQUENCE</scope>
</reference>
<dbReference type="Pfam" id="PF00144">
    <property type="entry name" value="Beta-lactamase"/>
    <property type="match status" value="1"/>
</dbReference>
<organism evidence="2">
    <name type="scientific">marine sediment metagenome</name>
    <dbReference type="NCBI Taxonomy" id="412755"/>
    <lineage>
        <taxon>unclassified sequences</taxon>
        <taxon>metagenomes</taxon>
        <taxon>ecological metagenomes</taxon>
    </lineage>
</organism>